<comment type="caution">
    <text evidence="1">The sequence shown here is derived from an EMBL/GenBank/DDBJ whole genome shotgun (WGS) entry which is preliminary data.</text>
</comment>
<dbReference type="EMBL" id="WUFC01000046">
    <property type="protein sequence ID" value="NEI52696.1"/>
    <property type="molecule type" value="Genomic_DNA"/>
</dbReference>
<evidence type="ECO:0000313" key="1">
    <source>
        <dbReference type="EMBL" id="NEI52696.1"/>
    </source>
</evidence>
<dbReference type="Proteomes" id="UP000661163">
    <property type="component" value="Unassembled WGS sequence"/>
</dbReference>
<dbReference type="AlphaFoldDB" id="A0AAE4YX95"/>
<gene>
    <name evidence="1" type="ORF">GR217_34320</name>
</gene>
<reference evidence="1 2" key="1">
    <citation type="submission" date="2019-12" db="EMBL/GenBank/DDBJ databases">
        <title>Rhizobium genotypes associated with high levels of biological nitrogen fixation by grain legumes in a temperate-maritime cropping system.</title>
        <authorList>
            <person name="Maluk M."/>
            <person name="Francesc Ferrando Molina F."/>
            <person name="Lopez Del Egido L."/>
            <person name="Lafos M."/>
            <person name="Langarica-Fuentes A."/>
            <person name="Gebre Yohannes G."/>
            <person name="Young M.W."/>
            <person name="Martin P."/>
            <person name="Gantlett R."/>
            <person name="Kenicer G."/>
            <person name="Hawes C."/>
            <person name="Begg G.S."/>
            <person name="Quilliam R.S."/>
            <person name="Squire G.R."/>
            <person name="Poole P.S."/>
            <person name="Young P.W."/>
            <person name="Iannetta P.M."/>
            <person name="James E.K."/>
        </authorList>
    </citation>
    <scope>NUCLEOTIDE SEQUENCE [LARGE SCALE GENOMIC DNA]</scope>
    <source>
        <strain evidence="1 2">JHI985</strain>
    </source>
</reference>
<accession>A0AAE4YX95</accession>
<name>A0AAE4YX95_9HYPH</name>
<organism evidence="1 2">
    <name type="scientific">Rhizobium ruizarguesonis</name>
    <dbReference type="NCBI Taxonomy" id="2081791"/>
    <lineage>
        <taxon>Bacteria</taxon>
        <taxon>Pseudomonadati</taxon>
        <taxon>Pseudomonadota</taxon>
        <taxon>Alphaproteobacteria</taxon>
        <taxon>Hyphomicrobiales</taxon>
        <taxon>Rhizobiaceae</taxon>
        <taxon>Rhizobium/Agrobacterium group</taxon>
        <taxon>Rhizobium</taxon>
    </lineage>
</organism>
<proteinExistence type="predicted"/>
<sequence length="114" mass="12437">MIAAVAGKPIKANTPMITVRKMTPTTERQAPQPRTTYKYSAAEIEAAIIADLKAHGPSRSADIGKRVAEFTEGLNKRLWSALYQMKKEKTLQADDNKRYFLVAAEGASEAQAAA</sequence>
<dbReference type="RefSeq" id="WP_164566542.1">
    <property type="nucleotide sequence ID" value="NZ_WUFC01000046.1"/>
</dbReference>
<protein>
    <submittedName>
        <fullName evidence="1">Uncharacterized protein</fullName>
    </submittedName>
</protein>
<evidence type="ECO:0000313" key="2">
    <source>
        <dbReference type="Proteomes" id="UP000661163"/>
    </source>
</evidence>